<dbReference type="Pfam" id="PF03693">
    <property type="entry name" value="ParD_antitoxin"/>
    <property type="match status" value="1"/>
</dbReference>
<proteinExistence type="inferred from homology"/>
<dbReference type="CDD" id="cd22231">
    <property type="entry name" value="RHH_NikR_HicB-like"/>
    <property type="match status" value="1"/>
</dbReference>
<keyword evidence="3" id="KW-1277">Toxin-antitoxin system</keyword>
<keyword evidence="6" id="KW-1185">Reference proteome</keyword>
<evidence type="ECO:0000256" key="2">
    <source>
        <dbReference type="ARBA" id="ARBA00017940"/>
    </source>
</evidence>
<comment type="similarity">
    <text evidence="1">Belongs to the ParD antitoxin family.</text>
</comment>
<evidence type="ECO:0000313" key="6">
    <source>
        <dbReference type="Proteomes" id="UP001548992"/>
    </source>
</evidence>
<sequence>MARTMTIDLGDELREFVESLVESGDYRTQSEVVRDSLRLLREKQAESKLENLKKLIQQGLDSGVAEDWDIDVFLNRMRARVGIDEKDDQDNEGSR</sequence>
<dbReference type="NCBIfam" id="TIGR02606">
    <property type="entry name" value="antidote_CC2985"/>
    <property type="match status" value="1"/>
</dbReference>
<comment type="caution">
    <text evidence="5">The sequence shown here is derived from an EMBL/GenBank/DDBJ whole genome shotgun (WGS) entry which is preliminary data.</text>
</comment>
<evidence type="ECO:0000256" key="4">
    <source>
        <dbReference type="ARBA" id="ARBA00037106"/>
    </source>
</evidence>
<name>A0ABV2E2G3_9GAMM</name>
<dbReference type="InterPro" id="IPR010985">
    <property type="entry name" value="Ribbon_hlx_hlx"/>
</dbReference>
<evidence type="ECO:0000256" key="1">
    <source>
        <dbReference type="ARBA" id="ARBA00008580"/>
    </source>
</evidence>
<dbReference type="RefSeq" id="WP_137386832.1">
    <property type="nucleotide sequence ID" value="NZ_JBEWWF010000005.1"/>
</dbReference>
<gene>
    <name evidence="5" type="ORF">ABXV16_17135</name>
</gene>
<comment type="function">
    <text evidence="4">Antitoxin component of a type II toxin-antitoxin (TA) system. Neutralizes the effect of toxin ParE.</text>
</comment>
<dbReference type="PANTHER" id="PTHR36582:SF2">
    <property type="entry name" value="ANTITOXIN PARD"/>
    <property type="match status" value="1"/>
</dbReference>
<reference evidence="5 6" key="1">
    <citation type="submission" date="2024-07" db="EMBL/GenBank/DDBJ databases">
        <title>Isolation, whole-genome sequencing, and annotation of five antibiotic-resistant bacteria from environmental samples.</title>
        <authorList>
            <person name="Bedore T."/>
            <person name="Hudson A.O."/>
            <person name="Kumar G."/>
        </authorList>
    </citation>
    <scope>NUCLEOTIDE SEQUENCE [LARGE SCALE GENOMIC DNA]</scope>
    <source>
        <strain evidence="5 6">RIT844</strain>
    </source>
</reference>
<organism evidence="5 6">
    <name type="scientific">Pantoea leporis</name>
    <dbReference type="NCBI Taxonomy" id="2933780"/>
    <lineage>
        <taxon>Bacteria</taxon>
        <taxon>Pseudomonadati</taxon>
        <taxon>Pseudomonadota</taxon>
        <taxon>Gammaproteobacteria</taxon>
        <taxon>Enterobacterales</taxon>
        <taxon>Erwiniaceae</taxon>
        <taxon>Pantoea</taxon>
    </lineage>
</organism>
<evidence type="ECO:0000256" key="3">
    <source>
        <dbReference type="ARBA" id="ARBA00022649"/>
    </source>
</evidence>
<protein>
    <recommendedName>
        <fullName evidence="2">Antitoxin ParD</fullName>
    </recommendedName>
</protein>
<evidence type="ECO:0000313" key="5">
    <source>
        <dbReference type="EMBL" id="MET3077481.1"/>
    </source>
</evidence>
<dbReference type="Proteomes" id="UP001548992">
    <property type="component" value="Unassembled WGS sequence"/>
</dbReference>
<dbReference type="PANTHER" id="PTHR36582">
    <property type="entry name" value="ANTITOXIN PARD"/>
    <property type="match status" value="1"/>
</dbReference>
<dbReference type="SUPFAM" id="SSF47598">
    <property type="entry name" value="Ribbon-helix-helix"/>
    <property type="match status" value="1"/>
</dbReference>
<dbReference type="InterPro" id="IPR038296">
    <property type="entry name" value="ParD_sf"/>
</dbReference>
<dbReference type="Gene3D" id="6.10.10.120">
    <property type="entry name" value="Antitoxin ParD1-like"/>
    <property type="match status" value="1"/>
</dbReference>
<dbReference type="EMBL" id="JBEWWF010000005">
    <property type="protein sequence ID" value="MET3077481.1"/>
    <property type="molecule type" value="Genomic_DNA"/>
</dbReference>
<accession>A0ABV2E2G3</accession>
<dbReference type="InterPro" id="IPR022789">
    <property type="entry name" value="ParD"/>
</dbReference>